<dbReference type="InterPro" id="IPR029058">
    <property type="entry name" value="AB_hydrolase_fold"/>
</dbReference>
<accession>A0AAN6WWX3</accession>
<reference evidence="2" key="2">
    <citation type="submission" date="2023-05" db="EMBL/GenBank/DDBJ databases">
        <authorList>
            <consortium name="Lawrence Berkeley National Laboratory"/>
            <person name="Steindorff A."/>
            <person name="Hensen N."/>
            <person name="Bonometti L."/>
            <person name="Westerberg I."/>
            <person name="Brannstrom I.O."/>
            <person name="Guillou S."/>
            <person name="Cros-Aarteil S."/>
            <person name="Calhoun S."/>
            <person name="Haridas S."/>
            <person name="Kuo A."/>
            <person name="Mondo S."/>
            <person name="Pangilinan J."/>
            <person name="Riley R."/>
            <person name="Labutti K."/>
            <person name="Andreopoulos B."/>
            <person name="Lipzen A."/>
            <person name="Chen C."/>
            <person name="Yanf M."/>
            <person name="Daum C."/>
            <person name="Ng V."/>
            <person name="Clum A."/>
            <person name="Ohm R."/>
            <person name="Martin F."/>
            <person name="Silar P."/>
            <person name="Natvig D."/>
            <person name="Lalanne C."/>
            <person name="Gautier V."/>
            <person name="Ament-Velasquez S.L."/>
            <person name="Kruys A."/>
            <person name="Hutchinson M.I."/>
            <person name="Powell A.J."/>
            <person name="Barry K."/>
            <person name="Miller A.N."/>
            <person name="Grigoriev I.V."/>
            <person name="Debuchy R."/>
            <person name="Gladieux P."/>
            <person name="Thoren M.H."/>
            <person name="Johannesson H."/>
        </authorList>
    </citation>
    <scope>NUCLEOTIDE SEQUENCE</scope>
    <source>
        <strain evidence="2">PSN309</strain>
    </source>
</reference>
<feature type="domain" description="AB hydrolase-1" evidence="1">
    <location>
        <begin position="10"/>
        <end position="255"/>
    </location>
</feature>
<dbReference type="InterPro" id="IPR052897">
    <property type="entry name" value="Sec-Metab_Biosynth_Hydrolase"/>
</dbReference>
<keyword evidence="3" id="KW-1185">Reference proteome</keyword>
<dbReference type="Proteomes" id="UP001302126">
    <property type="component" value="Unassembled WGS sequence"/>
</dbReference>
<reference evidence="2" key="1">
    <citation type="journal article" date="2023" name="Mol. Phylogenet. Evol.">
        <title>Genome-scale phylogeny and comparative genomics of the fungal order Sordariales.</title>
        <authorList>
            <person name="Hensen N."/>
            <person name="Bonometti L."/>
            <person name="Westerberg I."/>
            <person name="Brannstrom I.O."/>
            <person name="Guillou S."/>
            <person name="Cros-Aarteil S."/>
            <person name="Calhoun S."/>
            <person name="Haridas S."/>
            <person name="Kuo A."/>
            <person name="Mondo S."/>
            <person name="Pangilinan J."/>
            <person name="Riley R."/>
            <person name="LaButti K."/>
            <person name="Andreopoulos B."/>
            <person name="Lipzen A."/>
            <person name="Chen C."/>
            <person name="Yan M."/>
            <person name="Daum C."/>
            <person name="Ng V."/>
            <person name="Clum A."/>
            <person name="Steindorff A."/>
            <person name="Ohm R.A."/>
            <person name="Martin F."/>
            <person name="Silar P."/>
            <person name="Natvig D.O."/>
            <person name="Lalanne C."/>
            <person name="Gautier V."/>
            <person name="Ament-Velasquez S.L."/>
            <person name="Kruys A."/>
            <person name="Hutchinson M.I."/>
            <person name="Powell A.J."/>
            <person name="Barry K."/>
            <person name="Miller A.N."/>
            <person name="Grigoriev I.V."/>
            <person name="Debuchy R."/>
            <person name="Gladieux P."/>
            <person name="Hiltunen Thoren M."/>
            <person name="Johannesson H."/>
        </authorList>
    </citation>
    <scope>NUCLEOTIDE SEQUENCE</scope>
    <source>
        <strain evidence="2">PSN309</strain>
    </source>
</reference>
<dbReference type="Gene3D" id="3.40.50.1820">
    <property type="entry name" value="alpha/beta hydrolase"/>
    <property type="match status" value="1"/>
</dbReference>
<dbReference type="EMBL" id="MU864380">
    <property type="protein sequence ID" value="KAK4189031.1"/>
    <property type="molecule type" value="Genomic_DNA"/>
</dbReference>
<dbReference type="Pfam" id="PF12697">
    <property type="entry name" value="Abhydrolase_6"/>
    <property type="match status" value="1"/>
</dbReference>
<evidence type="ECO:0000259" key="1">
    <source>
        <dbReference type="Pfam" id="PF12697"/>
    </source>
</evidence>
<evidence type="ECO:0000313" key="3">
    <source>
        <dbReference type="Proteomes" id="UP001302126"/>
    </source>
</evidence>
<protein>
    <submittedName>
        <fullName evidence="2">Alpha/beta hydrolase fold-1</fullName>
    </submittedName>
</protein>
<name>A0AAN6WWX3_9PEZI</name>
<dbReference type="PANTHER" id="PTHR37017:SF10">
    <property type="entry name" value="AB HYDROLASE-1 DOMAIN-CONTAINING PROTEIN"/>
    <property type="match status" value="1"/>
</dbReference>
<keyword evidence="2" id="KW-0378">Hydrolase</keyword>
<dbReference type="AlphaFoldDB" id="A0AAN6WWX3"/>
<dbReference type="GO" id="GO:0016787">
    <property type="term" value="F:hydrolase activity"/>
    <property type="evidence" value="ECO:0007669"/>
    <property type="project" value="UniProtKB-KW"/>
</dbReference>
<gene>
    <name evidence="2" type="ORF">QBC35DRAFT_171161</name>
</gene>
<comment type="caution">
    <text evidence="2">The sequence shown here is derived from an EMBL/GenBank/DDBJ whole genome shotgun (WGS) entry which is preliminary data.</text>
</comment>
<dbReference type="PANTHER" id="PTHR37017">
    <property type="entry name" value="AB HYDROLASE-1 DOMAIN-CONTAINING PROTEIN-RELATED"/>
    <property type="match status" value="1"/>
</dbReference>
<sequence length="262" mass="28328">MPSLATKPVLVLIHGAWHTPDNLVKLTQALRASDFEVHTPRLLSVNGARPPNADLSTDTDLVRSYVSSLVEAGRNVVVIMHSYGGQVGTNALHGLSAKSRSATGLKGGVTHLIYLCAFALPESGTMAAKIDEFGHGDLVPLTFDIAEDGTMQPRDPKAIFLGEDLGESNEKEVGEYLGKLVLWNGACPRMPVTAPVAAWREIPVAYVYCTKDMTVPFDYQKSMVALMEKEGTKVRTFTLETGHIPNLTATKDVVRIVEEVVG</sequence>
<proteinExistence type="predicted"/>
<dbReference type="SUPFAM" id="SSF53474">
    <property type="entry name" value="alpha/beta-Hydrolases"/>
    <property type="match status" value="1"/>
</dbReference>
<evidence type="ECO:0000313" key="2">
    <source>
        <dbReference type="EMBL" id="KAK4189031.1"/>
    </source>
</evidence>
<organism evidence="2 3">
    <name type="scientific">Podospora australis</name>
    <dbReference type="NCBI Taxonomy" id="1536484"/>
    <lineage>
        <taxon>Eukaryota</taxon>
        <taxon>Fungi</taxon>
        <taxon>Dikarya</taxon>
        <taxon>Ascomycota</taxon>
        <taxon>Pezizomycotina</taxon>
        <taxon>Sordariomycetes</taxon>
        <taxon>Sordariomycetidae</taxon>
        <taxon>Sordariales</taxon>
        <taxon>Podosporaceae</taxon>
        <taxon>Podospora</taxon>
    </lineage>
</organism>
<dbReference type="InterPro" id="IPR000073">
    <property type="entry name" value="AB_hydrolase_1"/>
</dbReference>